<protein>
    <submittedName>
        <fullName evidence="1">Uncharacterized protein</fullName>
    </submittedName>
</protein>
<name>A0ABQ9VZV9_SAGOE</name>
<sequence>HSYWAHILPCLSPLRHSQGPAAISKQNSYINGTLLHFSWSNTHAQCWCPSS</sequence>
<accession>A0ABQ9VZV9</accession>
<dbReference type="EMBL" id="JASSZA010000004">
    <property type="protein sequence ID" value="KAK2113677.1"/>
    <property type="molecule type" value="Genomic_DNA"/>
</dbReference>
<comment type="caution">
    <text evidence="1">The sequence shown here is derived from an EMBL/GenBank/DDBJ whole genome shotgun (WGS) entry which is preliminary data.</text>
</comment>
<evidence type="ECO:0000313" key="2">
    <source>
        <dbReference type="Proteomes" id="UP001266305"/>
    </source>
</evidence>
<organism evidence="1 2">
    <name type="scientific">Saguinus oedipus</name>
    <name type="common">Cotton-top tamarin</name>
    <name type="synonym">Oedipomidas oedipus</name>
    <dbReference type="NCBI Taxonomy" id="9490"/>
    <lineage>
        <taxon>Eukaryota</taxon>
        <taxon>Metazoa</taxon>
        <taxon>Chordata</taxon>
        <taxon>Craniata</taxon>
        <taxon>Vertebrata</taxon>
        <taxon>Euteleostomi</taxon>
        <taxon>Mammalia</taxon>
        <taxon>Eutheria</taxon>
        <taxon>Euarchontoglires</taxon>
        <taxon>Primates</taxon>
        <taxon>Haplorrhini</taxon>
        <taxon>Platyrrhini</taxon>
        <taxon>Cebidae</taxon>
        <taxon>Callitrichinae</taxon>
        <taxon>Saguinus</taxon>
    </lineage>
</organism>
<gene>
    <name evidence="1" type="ORF">P7K49_007943</name>
</gene>
<dbReference type="Proteomes" id="UP001266305">
    <property type="component" value="Unassembled WGS sequence"/>
</dbReference>
<feature type="non-terminal residue" evidence="1">
    <location>
        <position position="1"/>
    </location>
</feature>
<evidence type="ECO:0000313" key="1">
    <source>
        <dbReference type="EMBL" id="KAK2113677.1"/>
    </source>
</evidence>
<keyword evidence="2" id="KW-1185">Reference proteome</keyword>
<reference evidence="1 2" key="1">
    <citation type="submission" date="2023-05" db="EMBL/GenBank/DDBJ databases">
        <title>B98-5 Cell Line De Novo Hybrid Assembly: An Optical Mapping Approach.</title>
        <authorList>
            <person name="Kananen K."/>
            <person name="Auerbach J.A."/>
            <person name="Kautto E."/>
            <person name="Blachly J.S."/>
        </authorList>
    </citation>
    <scope>NUCLEOTIDE SEQUENCE [LARGE SCALE GENOMIC DNA]</scope>
    <source>
        <strain evidence="1">B95-8</strain>
        <tissue evidence="1">Cell line</tissue>
    </source>
</reference>
<proteinExistence type="predicted"/>